<name>A0A976FEG5_BRELC</name>
<dbReference type="GO" id="GO:0016705">
    <property type="term" value="F:oxidoreductase activity, acting on paired donors, with incorporation or reduction of molecular oxygen"/>
    <property type="evidence" value="ECO:0007669"/>
    <property type="project" value="InterPro"/>
</dbReference>
<evidence type="ECO:0008006" key="8">
    <source>
        <dbReference type="Google" id="ProtNLM"/>
    </source>
</evidence>
<evidence type="ECO:0000313" key="7">
    <source>
        <dbReference type="Proteomes" id="UP000294530"/>
    </source>
</evidence>
<dbReference type="InterPro" id="IPR002401">
    <property type="entry name" value="Cyt_P450_E_grp-I"/>
</dbReference>
<dbReference type="Gene3D" id="1.10.630.10">
    <property type="entry name" value="Cytochrome P450"/>
    <property type="match status" value="1"/>
</dbReference>
<dbReference type="Pfam" id="PF00067">
    <property type="entry name" value="p450"/>
    <property type="match status" value="1"/>
</dbReference>
<dbReference type="PRINTS" id="PR00463">
    <property type="entry name" value="EP450I"/>
</dbReference>
<sequence>MNESSRKDLISLFIEKFETGYTKSVYTAKDLKLMRDFVISFLVAGRETTATTISWVVFMLNQYPKVLKRIRQEVNEKLPNLASGKMHFPTLKDLKLLVYLEAVVR</sequence>
<dbReference type="GeneID" id="94344042"/>
<dbReference type="RefSeq" id="XP_067814767.1">
    <property type="nucleotide sequence ID" value="XM_067958371.1"/>
</dbReference>
<evidence type="ECO:0000256" key="1">
    <source>
        <dbReference type="ARBA" id="ARBA00010617"/>
    </source>
</evidence>
<protein>
    <recommendedName>
        <fullName evidence="8">Cytochrome P450</fullName>
    </recommendedName>
</protein>
<evidence type="ECO:0000313" key="6">
    <source>
        <dbReference type="EMBL" id="TDH65268.1"/>
    </source>
</evidence>
<evidence type="ECO:0000256" key="4">
    <source>
        <dbReference type="ARBA" id="ARBA00023004"/>
    </source>
</evidence>
<evidence type="ECO:0000256" key="5">
    <source>
        <dbReference type="SAM" id="Phobius"/>
    </source>
</evidence>
<comment type="caution">
    <text evidence="6">The sequence shown here is derived from an EMBL/GenBank/DDBJ whole genome shotgun (WGS) entry which is preliminary data.</text>
</comment>
<evidence type="ECO:0000256" key="3">
    <source>
        <dbReference type="ARBA" id="ARBA00023002"/>
    </source>
</evidence>
<feature type="transmembrane region" description="Helical" evidence="5">
    <location>
        <begin position="37"/>
        <end position="61"/>
    </location>
</feature>
<reference evidence="6 7" key="1">
    <citation type="journal article" date="2021" name="Genome Biol.">
        <title>AFLAP: assembly-free linkage analysis pipeline using k-mers from genome sequencing data.</title>
        <authorList>
            <person name="Fletcher K."/>
            <person name="Zhang L."/>
            <person name="Gil J."/>
            <person name="Han R."/>
            <person name="Cavanaugh K."/>
            <person name="Michelmore R."/>
        </authorList>
    </citation>
    <scope>NUCLEOTIDE SEQUENCE [LARGE SCALE GENOMIC DNA]</scope>
    <source>
        <strain evidence="6 7">SF5</strain>
    </source>
</reference>
<accession>A0A976FEG5</accession>
<organism evidence="6 7">
    <name type="scientific">Bremia lactucae</name>
    <name type="common">Lettuce downy mildew</name>
    <dbReference type="NCBI Taxonomy" id="4779"/>
    <lineage>
        <taxon>Eukaryota</taxon>
        <taxon>Sar</taxon>
        <taxon>Stramenopiles</taxon>
        <taxon>Oomycota</taxon>
        <taxon>Peronosporomycetes</taxon>
        <taxon>Peronosporales</taxon>
        <taxon>Peronosporaceae</taxon>
        <taxon>Bremia</taxon>
    </lineage>
</organism>
<dbReference type="SUPFAM" id="SSF48264">
    <property type="entry name" value="Cytochrome P450"/>
    <property type="match status" value="1"/>
</dbReference>
<dbReference type="EMBL" id="SHOA02000002">
    <property type="protein sequence ID" value="TDH65268.1"/>
    <property type="molecule type" value="Genomic_DNA"/>
</dbReference>
<dbReference type="GO" id="GO:0005506">
    <property type="term" value="F:iron ion binding"/>
    <property type="evidence" value="ECO:0007669"/>
    <property type="project" value="InterPro"/>
</dbReference>
<proteinExistence type="inferred from homology"/>
<dbReference type="OrthoDB" id="1470350at2759"/>
<gene>
    <name evidence="6" type="ORF">CCR75_000263</name>
</gene>
<keyword evidence="3" id="KW-0560">Oxidoreductase</keyword>
<dbReference type="GO" id="GO:0004497">
    <property type="term" value="F:monooxygenase activity"/>
    <property type="evidence" value="ECO:0007669"/>
    <property type="project" value="InterPro"/>
</dbReference>
<keyword evidence="7" id="KW-1185">Reference proteome</keyword>
<dbReference type="GO" id="GO:0020037">
    <property type="term" value="F:heme binding"/>
    <property type="evidence" value="ECO:0007669"/>
    <property type="project" value="InterPro"/>
</dbReference>
<dbReference type="KEGG" id="blac:94344042"/>
<keyword evidence="4" id="KW-0408">Iron</keyword>
<dbReference type="InterPro" id="IPR036396">
    <property type="entry name" value="Cyt_P450_sf"/>
</dbReference>
<dbReference type="Proteomes" id="UP000294530">
    <property type="component" value="Unassembled WGS sequence"/>
</dbReference>
<keyword evidence="5" id="KW-0812">Transmembrane</keyword>
<keyword evidence="5" id="KW-0472">Membrane</keyword>
<evidence type="ECO:0000256" key="2">
    <source>
        <dbReference type="ARBA" id="ARBA00022723"/>
    </source>
</evidence>
<dbReference type="InterPro" id="IPR001128">
    <property type="entry name" value="Cyt_P450"/>
</dbReference>
<keyword evidence="5" id="KW-1133">Transmembrane helix</keyword>
<dbReference type="AlphaFoldDB" id="A0A976FEG5"/>
<keyword evidence="2" id="KW-0479">Metal-binding</keyword>
<comment type="similarity">
    <text evidence="1">Belongs to the cytochrome P450 family.</text>
</comment>
<dbReference type="PANTHER" id="PTHR24296">
    <property type="entry name" value="CYTOCHROME P450"/>
    <property type="match status" value="1"/>
</dbReference>